<proteinExistence type="predicted"/>
<evidence type="ECO:0000256" key="2">
    <source>
        <dbReference type="ARBA" id="ARBA00023012"/>
    </source>
</evidence>
<feature type="modified residue" description="4-aspartylphosphate" evidence="6">
    <location>
        <position position="82"/>
    </location>
</feature>
<dbReference type="SMART" id="SM00862">
    <property type="entry name" value="Trans_reg_C"/>
    <property type="match status" value="1"/>
</dbReference>
<evidence type="ECO:0000259" key="9">
    <source>
        <dbReference type="PROSITE" id="PS51755"/>
    </source>
</evidence>
<dbReference type="FunFam" id="3.40.50.2300:FF:000001">
    <property type="entry name" value="DNA-binding response regulator PhoB"/>
    <property type="match status" value="1"/>
</dbReference>
<keyword evidence="3" id="KW-0805">Transcription regulation</keyword>
<evidence type="ECO:0000256" key="5">
    <source>
        <dbReference type="ARBA" id="ARBA00023163"/>
    </source>
</evidence>
<evidence type="ECO:0000256" key="1">
    <source>
        <dbReference type="ARBA" id="ARBA00022553"/>
    </source>
</evidence>
<dbReference type="InterPro" id="IPR001867">
    <property type="entry name" value="OmpR/PhoB-type_DNA-bd"/>
</dbReference>
<feature type="domain" description="Response regulatory" evidence="8">
    <location>
        <begin position="33"/>
        <end position="149"/>
    </location>
</feature>
<dbReference type="SUPFAM" id="SSF46894">
    <property type="entry name" value="C-terminal effector domain of the bipartite response regulators"/>
    <property type="match status" value="1"/>
</dbReference>
<dbReference type="Pfam" id="PF00486">
    <property type="entry name" value="Trans_reg_C"/>
    <property type="match status" value="1"/>
</dbReference>
<evidence type="ECO:0000259" key="8">
    <source>
        <dbReference type="PROSITE" id="PS50110"/>
    </source>
</evidence>
<dbReference type="InterPro" id="IPR016032">
    <property type="entry name" value="Sig_transdc_resp-reg_C-effctor"/>
</dbReference>
<dbReference type="GO" id="GO:0006355">
    <property type="term" value="P:regulation of DNA-templated transcription"/>
    <property type="evidence" value="ECO:0007669"/>
    <property type="project" value="InterPro"/>
</dbReference>
<evidence type="ECO:0000313" key="10">
    <source>
        <dbReference type="EMBL" id="MBK1833508.1"/>
    </source>
</evidence>
<dbReference type="GO" id="GO:0005829">
    <property type="term" value="C:cytosol"/>
    <property type="evidence" value="ECO:0007669"/>
    <property type="project" value="TreeGrafter"/>
</dbReference>
<evidence type="ECO:0000256" key="6">
    <source>
        <dbReference type="PROSITE-ProRule" id="PRU00169"/>
    </source>
</evidence>
<gene>
    <name evidence="10" type="ORF">JIN78_05475</name>
</gene>
<keyword evidence="2" id="KW-0902">Two-component regulatory system</keyword>
<dbReference type="Gene3D" id="1.10.10.10">
    <property type="entry name" value="Winged helix-like DNA-binding domain superfamily/Winged helix DNA-binding domain"/>
    <property type="match status" value="1"/>
</dbReference>
<dbReference type="InterPro" id="IPR011006">
    <property type="entry name" value="CheY-like_superfamily"/>
</dbReference>
<comment type="caution">
    <text evidence="10">The sequence shown here is derived from an EMBL/GenBank/DDBJ whole genome shotgun (WGS) entry which is preliminary data.</text>
</comment>
<dbReference type="Gene3D" id="6.10.250.690">
    <property type="match status" value="1"/>
</dbReference>
<dbReference type="AlphaFoldDB" id="A0A934VH31"/>
<dbReference type="InterPro" id="IPR039420">
    <property type="entry name" value="WalR-like"/>
</dbReference>
<accession>A0A934VH31</accession>
<keyword evidence="1 6" id="KW-0597">Phosphoprotein</keyword>
<dbReference type="CDD" id="cd00383">
    <property type="entry name" value="trans_reg_C"/>
    <property type="match status" value="1"/>
</dbReference>
<feature type="domain" description="OmpR/PhoB-type" evidence="9">
    <location>
        <begin position="158"/>
        <end position="254"/>
    </location>
</feature>
<dbReference type="InterPro" id="IPR001789">
    <property type="entry name" value="Sig_transdc_resp-reg_receiver"/>
</dbReference>
<dbReference type="Gene3D" id="3.40.50.2300">
    <property type="match status" value="1"/>
</dbReference>
<dbReference type="GO" id="GO:0032993">
    <property type="term" value="C:protein-DNA complex"/>
    <property type="evidence" value="ECO:0007669"/>
    <property type="project" value="TreeGrafter"/>
</dbReference>
<dbReference type="SUPFAM" id="SSF52172">
    <property type="entry name" value="CheY-like"/>
    <property type="match status" value="1"/>
</dbReference>
<evidence type="ECO:0000256" key="3">
    <source>
        <dbReference type="ARBA" id="ARBA00023015"/>
    </source>
</evidence>
<dbReference type="PANTHER" id="PTHR48111">
    <property type="entry name" value="REGULATOR OF RPOS"/>
    <property type="match status" value="1"/>
</dbReference>
<dbReference type="InterPro" id="IPR036388">
    <property type="entry name" value="WH-like_DNA-bd_sf"/>
</dbReference>
<evidence type="ECO:0000256" key="4">
    <source>
        <dbReference type="ARBA" id="ARBA00023125"/>
    </source>
</evidence>
<dbReference type="PROSITE" id="PS50110">
    <property type="entry name" value="RESPONSE_REGULATORY"/>
    <property type="match status" value="1"/>
</dbReference>
<reference evidence="10" key="1">
    <citation type="submission" date="2021-01" db="EMBL/GenBank/DDBJ databases">
        <title>Modified the classification status of verrucomicrobia.</title>
        <authorList>
            <person name="Feng X."/>
        </authorList>
    </citation>
    <scope>NUCLEOTIDE SEQUENCE</scope>
    <source>
        <strain evidence="10">KCTC 12986</strain>
    </source>
</reference>
<dbReference type="PANTHER" id="PTHR48111:SF21">
    <property type="entry name" value="DNA-BINDING DUAL MASTER TRANSCRIPTIONAL REGULATOR RPAA"/>
    <property type="match status" value="1"/>
</dbReference>
<protein>
    <submittedName>
        <fullName evidence="10">Response regulator transcription factor</fullName>
    </submittedName>
</protein>
<dbReference type="GO" id="GO:0000156">
    <property type="term" value="F:phosphorelay response regulator activity"/>
    <property type="evidence" value="ECO:0007669"/>
    <property type="project" value="TreeGrafter"/>
</dbReference>
<sequence>MKPRQVTISSPDFLLPTRAAPDYRVRVSDNSGKILVVEDERDVAELVGFNLERAGYEVILAHDGLRGQELALKERPDLIVLDLMLPGKDGYSVFKDLRRDNRTSHTPVLMLTARAQTEDRIKGLEVGADDYLTKPFSPKELVLRVNAIMRRTESTPGSVEVSAGPFRLDKNNMSFYLNEERVDLTSTEFKLLLFLVERPDSAQDRNQLLRTVWGYSDEVHSRTLDTHMKRLRSKLGPYANLVETVRGIGYRLNVS</sequence>
<dbReference type="SMART" id="SM00448">
    <property type="entry name" value="REC"/>
    <property type="match status" value="1"/>
</dbReference>
<keyword evidence="5" id="KW-0804">Transcription</keyword>
<evidence type="ECO:0000256" key="7">
    <source>
        <dbReference type="PROSITE-ProRule" id="PRU01091"/>
    </source>
</evidence>
<dbReference type="Proteomes" id="UP000604083">
    <property type="component" value="Unassembled WGS sequence"/>
</dbReference>
<name>A0A934VH31_9BACT</name>
<organism evidence="10 11">
    <name type="scientific">Roseibacillus ishigakijimensis</name>
    <dbReference type="NCBI Taxonomy" id="454146"/>
    <lineage>
        <taxon>Bacteria</taxon>
        <taxon>Pseudomonadati</taxon>
        <taxon>Verrucomicrobiota</taxon>
        <taxon>Verrucomicrobiia</taxon>
        <taxon>Verrucomicrobiales</taxon>
        <taxon>Verrucomicrobiaceae</taxon>
        <taxon>Roseibacillus</taxon>
    </lineage>
</organism>
<dbReference type="Pfam" id="PF00072">
    <property type="entry name" value="Response_reg"/>
    <property type="match status" value="1"/>
</dbReference>
<evidence type="ECO:0000313" key="11">
    <source>
        <dbReference type="Proteomes" id="UP000604083"/>
    </source>
</evidence>
<feature type="DNA-binding region" description="OmpR/PhoB-type" evidence="7">
    <location>
        <begin position="158"/>
        <end position="254"/>
    </location>
</feature>
<keyword evidence="4 7" id="KW-0238">DNA-binding</keyword>
<dbReference type="EMBL" id="JAENIO010000009">
    <property type="protein sequence ID" value="MBK1833508.1"/>
    <property type="molecule type" value="Genomic_DNA"/>
</dbReference>
<keyword evidence="11" id="KW-1185">Reference proteome</keyword>
<dbReference type="PROSITE" id="PS51755">
    <property type="entry name" value="OMPR_PHOB"/>
    <property type="match status" value="1"/>
</dbReference>
<dbReference type="GO" id="GO:0000976">
    <property type="term" value="F:transcription cis-regulatory region binding"/>
    <property type="evidence" value="ECO:0007669"/>
    <property type="project" value="TreeGrafter"/>
</dbReference>